<dbReference type="PROSITE" id="PS00112">
    <property type="entry name" value="PHOSPHAGEN_KINASE"/>
    <property type="match status" value="1"/>
</dbReference>
<dbReference type="EMBL" id="MZGV01000025">
    <property type="protein sequence ID" value="OPJ61044.1"/>
    <property type="molecule type" value="Genomic_DNA"/>
</dbReference>
<dbReference type="InterPro" id="IPR000749">
    <property type="entry name" value="ATP-guanido_PTrfase"/>
</dbReference>
<feature type="short sequence motif" description="RDXXRA motif of the pArg binding pocket involved in allosteric regulation" evidence="5">
    <location>
        <begin position="327"/>
        <end position="332"/>
    </location>
</feature>
<dbReference type="NCBIfam" id="NF002194">
    <property type="entry name" value="PRK01059.1-4"/>
    <property type="match status" value="1"/>
</dbReference>
<dbReference type="OrthoDB" id="9791353at2"/>
<dbReference type="InterPro" id="IPR022415">
    <property type="entry name" value="ATP-guanido_PTrfase_AS"/>
</dbReference>
<proteinExistence type="inferred from homology"/>
<dbReference type="GO" id="GO:0005615">
    <property type="term" value="C:extracellular space"/>
    <property type="evidence" value="ECO:0007669"/>
    <property type="project" value="TreeGrafter"/>
</dbReference>
<dbReference type="GO" id="GO:0004111">
    <property type="term" value="F:creatine kinase activity"/>
    <property type="evidence" value="ECO:0007669"/>
    <property type="project" value="InterPro"/>
</dbReference>
<comment type="function">
    <text evidence="5">Catalyzes the specific phosphorylation of arginine residues in proteins.</text>
</comment>
<dbReference type="STRING" id="1450648.CLORY_24370"/>
<dbReference type="GO" id="GO:1990424">
    <property type="term" value="F:protein arginine kinase activity"/>
    <property type="evidence" value="ECO:0007669"/>
    <property type="project" value="UniProtKB-EC"/>
</dbReference>
<dbReference type="InterPro" id="IPR022414">
    <property type="entry name" value="ATP-guanido_PTrfase_cat"/>
</dbReference>
<comment type="similarity">
    <text evidence="5 6 7">Belongs to the ATP:guanido phosphotransferase family.</text>
</comment>
<feature type="binding site" evidence="5 6">
    <location>
        <position position="81"/>
    </location>
    <ligand>
        <name>ATP</name>
        <dbReference type="ChEBI" id="CHEBI:30616"/>
    </ligand>
</feature>
<comment type="caution">
    <text evidence="9">The sequence shown here is derived from an EMBL/GenBank/DDBJ whole genome shotgun (WGS) entry which is preliminary data.</text>
</comment>
<accession>A0A1V4IMH3</accession>
<dbReference type="Gene3D" id="3.30.590.10">
    <property type="entry name" value="Glutamine synthetase/guanido kinase, catalytic domain"/>
    <property type="match status" value="1"/>
</dbReference>
<dbReference type="EC" id="2.7.14.1" evidence="5"/>
<dbReference type="PANTHER" id="PTHR11547:SF38">
    <property type="entry name" value="ARGININE KINASE 1-RELATED"/>
    <property type="match status" value="1"/>
</dbReference>
<dbReference type="Proteomes" id="UP000190080">
    <property type="component" value="Unassembled WGS sequence"/>
</dbReference>
<feature type="binding site" evidence="5 6">
    <location>
        <begin position="197"/>
        <end position="202"/>
    </location>
    <ligand>
        <name>ATP</name>
        <dbReference type="ChEBI" id="CHEBI:30616"/>
    </ligand>
</feature>
<dbReference type="RefSeq" id="WP_079424799.1">
    <property type="nucleotide sequence ID" value="NZ_MZGV01000025.1"/>
</dbReference>
<feature type="binding site" evidence="5 6">
    <location>
        <position position="115"/>
    </location>
    <ligand>
        <name>ATP</name>
        <dbReference type="ChEBI" id="CHEBI:30616"/>
    </ligand>
</feature>
<dbReference type="InterPro" id="IPR023660">
    <property type="entry name" value="Arg_Kinase"/>
</dbReference>
<evidence type="ECO:0000313" key="10">
    <source>
        <dbReference type="Proteomes" id="UP000190080"/>
    </source>
</evidence>
<keyword evidence="5" id="KW-0021">Allosteric enzyme</keyword>
<dbReference type="InterPro" id="IPR014746">
    <property type="entry name" value="Gln_synth/guanido_kin_cat_dom"/>
</dbReference>
<feature type="binding site" evidence="5 6">
    <location>
        <begin position="166"/>
        <end position="170"/>
    </location>
    <ligand>
        <name>ATP</name>
        <dbReference type="ChEBI" id="CHEBI:30616"/>
    </ligand>
</feature>
<evidence type="ECO:0000259" key="8">
    <source>
        <dbReference type="PROSITE" id="PS51510"/>
    </source>
</evidence>
<feature type="domain" description="Phosphagen kinase C-terminal" evidence="8">
    <location>
        <begin position="14"/>
        <end position="244"/>
    </location>
</feature>
<dbReference type="HAMAP" id="MF_00602">
    <property type="entry name" value="Prot_Arg_kinase"/>
    <property type="match status" value="1"/>
</dbReference>
<reference evidence="9 10" key="1">
    <citation type="submission" date="2017-03" db="EMBL/GenBank/DDBJ databases">
        <title>Genome sequence of Clostridium oryzae DSM 28571.</title>
        <authorList>
            <person name="Poehlein A."/>
            <person name="Daniel R."/>
        </authorList>
    </citation>
    <scope>NUCLEOTIDE SEQUENCE [LARGE SCALE GENOMIC DNA]</scope>
    <source>
        <strain evidence="9 10">DSM 28571</strain>
    </source>
</reference>
<organism evidence="9 10">
    <name type="scientific">Clostridium oryzae</name>
    <dbReference type="NCBI Taxonomy" id="1450648"/>
    <lineage>
        <taxon>Bacteria</taxon>
        <taxon>Bacillati</taxon>
        <taxon>Bacillota</taxon>
        <taxon>Clostridia</taxon>
        <taxon>Eubacteriales</taxon>
        <taxon>Clostridiaceae</taxon>
        <taxon>Clostridium</taxon>
    </lineage>
</organism>
<dbReference type="PANTHER" id="PTHR11547">
    <property type="entry name" value="ARGININE OR CREATINE KINASE"/>
    <property type="match status" value="1"/>
</dbReference>
<dbReference type="GO" id="GO:0046314">
    <property type="term" value="P:phosphocreatine biosynthetic process"/>
    <property type="evidence" value="ECO:0007669"/>
    <property type="project" value="InterPro"/>
</dbReference>
<evidence type="ECO:0000256" key="5">
    <source>
        <dbReference type="HAMAP-Rule" id="MF_00602"/>
    </source>
</evidence>
<evidence type="ECO:0000256" key="3">
    <source>
        <dbReference type="ARBA" id="ARBA00022777"/>
    </source>
</evidence>
<comment type="catalytic activity">
    <reaction evidence="5">
        <text>L-arginyl-[protein] + ATP = N(omega)-phospho-L-arginyl-[protein] + ADP + H(+)</text>
        <dbReference type="Rhea" id="RHEA:43384"/>
        <dbReference type="Rhea" id="RHEA-COMP:10532"/>
        <dbReference type="Rhea" id="RHEA-COMP:10533"/>
        <dbReference type="ChEBI" id="CHEBI:15378"/>
        <dbReference type="ChEBI" id="CHEBI:29965"/>
        <dbReference type="ChEBI" id="CHEBI:30616"/>
        <dbReference type="ChEBI" id="CHEBI:83226"/>
        <dbReference type="ChEBI" id="CHEBI:456216"/>
        <dbReference type="EC" id="2.7.14.1"/>
    </reaction>
</comment>
<dbReference type="PROSITE" id="PS51510">
    <property type="entry name" value="PHOSPHAGEN_KINASE_C"/>
    <property type="match status" value="1"/>
</dbReference>
<gene>
    <name evidence="5" type="primary">mcsB</name>
    <name evidence="9" type="ORF">CLORY_24370</name>
</gene>
<evidence type="ECO:0000256" key="6">
    <source>
        <dbReference type="PROSITE-ProRule" id="PRU00843"/>
    </source>
</evidence>
<dbReference type="CDD" id="cd07930">
    <property type="entry name" value="bacterial_phosphagen_kinase"/>
    <property type="match status" value="1"/>
</dbReference>
<evidence type="ECO:0000256" key="7">
    <source>
        <dbReference type="RuleBase" id="RU000505"/>
    </source>
</evidence>
<comment type="activity regulation">
    <text evidence="5">Appears to be allosterically activated by the binding of pArg-containing polypeptides to the pArg-binding pocket localized in the C-terminal domain of McsB.</text>
</comment>
<keyword evidence="1 5" id="KW-0808">Transferase</keyword>
<evidence type="ECO:0000256" key="2">
    <source>
        <dbReference type="ARBA" id="ARBA00022741"/>
    </source>
</evidence>
<sequence>MDNWQEYDNAPEDLVLSSRIRLARNINGIPFPNKLDVASGKEVVNNIEKAFYTSDEMRENYKSIYLWNNDSLQNSKYFEQHLISPDLINHKDAAAFILNKDETISIMLNEEDHIRLQAITGGLNLPECYKMANKLDDKLDENLDFAFDEKLGYITACPTNLGTGMRASAMVHLPALTMNNQMNEILKVLTQVGMTIRGLYGEGTKAQGNLYQISNQITLGYTEEDIITNLEVVVRQVINQEQATRESLIKAYKYDIEDKIYRSIGILKNAVLLNSTECLDLLSNVRMGVELGIIKDVKKGTLNSLIIDTQPSTLQSKLNTKLNEKERDINRARIVKEAFNKV</sequence>
<dbReference type="GO" id="GO:0005524">
    <property type="term" value="F:ATP binding"/>
    <property type="evidence" value="ECO:0007669"/>
    <property type="project" value="UniProtKB-UniRule"/>
</dbReference>
<keyword evidence="3 5" id="KW-0418">Kinase</keyword>
<feature type="binding site" evidence="5 6">
    <location>
        <begin position="17"/>
        <end position="21"/>
    </location>
    <ligand>
        <name>ATP</name>
        <dbReference type="ChEBI" id="CHEBI:30616"/>
    </ligand>
</feature>
<protein>
    <recommendedName>
        <fullName evidence="5">Protein-arginine kinase</fullName>
        <ecNumber evidence="5">2.7.14.1</ecNumber>
    </recommendedName>
</protein>
<evidence type="ECO:0000256" key="1">
    <source>
        <dbReference type="ARBA" id="ARBA00022679"/>
    </source>
</evidence>
<dbReference type="AlphaFoldDB" id="A0A1V4IMH3"/>
<keyword evidence="10" id="KW-1185">Reference proteome</keyword>
<keyword evidence="2 5" id="KW-0547">Nucleotide-binding</keyword>
<evidence type="ECO:0000313" key="9">
    <source>
        <dbReference type="EMBL" id="OPJ61044.1"/>
    </source>
</evidence>
<evidence type="ECO:0000256" key="4">
    <source>
        <dbReference type="ARBA" id="ARBA00022840"/>
    </source>
</evidence>
<dbReference type="Pfam" id="PF00217">
    <property type="entry name" value="ATP-gua_Ptrans"/>
    <property type="match status" value="1"/>
</dbReference>
<name>A0A1V4IMH3_9CLOT</name>
<keyword evidence="4 5" id="KW-0067">ATP-binding</keyword>
<dbReference type="SUPFAM" id="SSF55931">
    <property type="entry name" value="Glutamine synthetase/guanido kinase"/>
    <property type="match status" value="1"/>
</dbReference>